<dbReference type="Gene3D" id="1.20.120.160">
    <property type="entry name" value="HPT domain"/>
    <property type="match status" value="1"/>
</dbReference>
<dbReference type="GO" id="GO:0009927">
    <property type="term" value="F:histidine phosphotransfer kinase activity"/>
    <property type="evidence" value="ECO:0007669"/>
    <property type="project" value="UniProtKB-UniRule"/>
</dbReference>
<dbReference type="GO" id="GO:0005829">
    <property type="term" value="C:cytosol"/>
    <property type="evidence" value="ECO:0007669"/>
    <property type="project" value="UniProtKB-SubCell"/>
</dbReference>
<dbReference type="FunFam" id="1.20.120.160:FF:000001">
    <property type="entry name" value="Histidine-containing phosphotransfer protein 1"/>
    <property type="match status" value="1"/>
</dbReference>
<comment type="domain">
    <text evidence="6">Histidine-containing phosphotransfer domain (HPt) contains an active histidine that mediates the phosphotransfer.</text>
</comment>
<dbReference type="GO" id="GO:0009736">
    <property type="term" value="P:cytokinin-activated signaling pathway"/>
    <property type="evidence" value="ECO:0007669"/>
    <property type="project" value="UniProtKB-KW"/>
</dbReference>
<keyword evidence="3 6" id="KW-0902">Two-component regulatory system</keyword>
<dbReference type="SUPFAM" id="SSF47226">
    <property type="entry name" value="Histidine-containing phosphotransfer domain, HPT domain"/>
    <property type="match status" value="1"/>
</dbReference>
<dbReference type="PROSITE" id="PS50894">
    <property type="entry name" value="HPT"/>
    <property type="match status" value="1"/>
</dbReference>
<dbReference type="Pfam" id="PF01627">
    <property type="entry name" value="Hpt"/>
    <property type="match status" value="1"/>
</dbReference>
<keyword evidence="8" id="KW-0808">Transferase</keyword>
<evidence type="ECO:0000313" key="9">
    <source>
        <dbReference type="Proteomes" id="UP001370490"/>
    </source>
</evidence>
<keyword evidence="2 6" id="KW-0932">Cytokinin signaling pathway</keyword>
<dbReference type="CDD" id="cd00088">
    <property type="entry name" value="HPT"/>
    <property type="match status" value="1"/>
</dbReference>
<evidence type="ECO:0000256" key="1">
    <source>
        <dbReference type="ARBA" id="ARBA00022490"/>
    </source>
</evidence>
<comment type="caution">
    <text evidence="8">The sequence shown here is derived from an EMBL/GenBank/DDBJ whole genome shotgun (WGS) entry which is preliminary data.</text>
</comment>
<dbReference type="EMBL" id="JBAMMX010000005">
    <property type="protein sequence ID" value="KAK6940884.1"/>
    <property type="molecule type" value="Genomic_DNA"/>
</dbReference>
<dbReference type="PANTHER" id="PTHR28242">
    <property type="entry name" value="PHOSPHORELAY INTERMEDIATE PROTEIN YPD1"/>
    <property type="match status" value="1"/>
</dbReference>
<organism evidence="8 9">
    <name type="scientific">Dillenia turbinata</name>
    <dbReference type="NCBI Taxonomy" id="194707"/>
    <lineage>
        <taxon>Eukaryota</taxon>
        <taxon>Viridiplantae</taxon>
        <taxon>Streptophyta</taxon>
        <taxon>Embryophyta</taxon>
        <taxon>Tracheophyta</taxon>
        <taxon>Spermatophyta</taxon>
        <taxon>Magnoliopsida</taxon>
        <taxon>eudicotyledons</taxon>
        <taxon>Gunneridae</taxon>
        <taxon>Pentapetalae</taxon>
        <taxon>Dilleniales</taxon>
        <taxon>Dilleniaceae</taxon>
        <taxon>Dillenia</taxon>
    </lineage>
</organism>
<evidence type="ECO:0000259" key="7">
    <source>
        <dbReference type="PROSITE" id="PS50894"/>
    </source>
</evidence>
<evidence type="ECO:0000256" key="2">
    <source>
        <dbReference type="ARBA" id="ARBA00022864"/>
    </source>
</evidence>
<proteinExistence type="predicted"/>
<sequence length="152" mass="17486">MAYVGQLQRKFVEYTKSLYREGIVDKQFTQLHNLQDESNPDFAEEVVTLFFTDSQRLLNELTNALEQQDVDFNTVDAYVHQFKGSSSSVGAQRVKDLCISFRTLCEQQNKELCLRCLQQVKLEYASFKSKLESLFQLEKQIVEAGGTIPTID</sequence>
<comment type="function">
    <text evidence="6">Functions as a two-component phosphorelay mediators between cytokinin sensor histidine kinases and response regulators (B-type ARRs). Plays an important role in propagating cytokinin signal transduction.</text>
</comment>
<dbReference type="GO" id="GO:0043424">
    <property type="term" value="F:protein histidine kinase binding"/>
    <property type="evidence" value="ECO:0007669"/>
    <property type="project" value="UniProtKB-UniRule"/>
</dbReference>
<evidence type="ECO:0000256" key="3">
    <source>
        <dbReference type="ARBA" id="ARBA00023012"/>
    </source>
</evidence>
<keyword evidence="8" id="KW-0418">Kinase</keyword>
<keyword evidence="4" id="KW-0539">Nucleus</keyword>
<dbReference type="InterPro" id="IPR045871">
    <property type="entry name" value="AHP1-5/YPD1"/>
</dbReference>
<dbReference type="PANTHER" id="PTHR28242:SF52">
    <property type="entry name" value="PHOSPHORELAY INTERMEDIATE PROTEIN YPD1"/>
    <property type="match status" value="1"/>
</dbReference>
<reference evidence="8 9" key="1">
    <citation type="submission" date="2023-12" db="EMBL/GenBank/DDBJ databases">
        <title>A high-quality genome assembly for Dillenia turbinata (Dilleniales).</title>
        <authorList>
            <person name="Chanderbali A."/>
        </authorList>
    </citation>
    <scope>NUCLEOTIDE SEQUENCE [LARGE SCALE GENOMIC DNA]</scope>
    <source>
        <strain evidence="8">LSX21</strain>
        <tissue evidence="8">Leaf</tissue>
    </source>
</reference>
<dbReference type="GO" id="GO:0005634">
    <property type="term" value="C:nucleus"/>
    <property type="evidence" value="ECO:0007669"/>
    <property type="project" value="UniProtKB-SubCell"/>
</dbReference>
<evidence type="ECO:0000256" key="5">
    <source>
        <dbReference type="PROSITE-ProRule" id="PRU00110"/>
    </source>
</evidence>
<evidence type="ECO:0000256" key="4">
    <source>
        <dbReference type="ARBA" id="ARBA00023242"/>
    </source>
</evidence>
<dbReference type="InterPro" id="IPR036641">
    <property type="entry name" value="HPT_dom_sf"/>
</dbReference>
<comment type="subcellular location">
    <subcellularLocation>
        <location evidence="6">Cytoplasm</location>
        <location evidence="6">Cytosol</location>
    </subcellularLocation>
    <subcellularLocation>
        <location evidence="6">Nucleus</location>
    </subcellularLocation>
</comment>
<dbReference type="Proteomes" id="UP001370490">
    <property type="component" value="Unassembled WGS sequence"/>
</dbReference>
<dbReference type="GO" id="GO:0000160">
    <property type="term" value="P:phosphorelay signal transduction system"/>
    <property type="evidence" value="ECO:0007669"/>
    <property type="project" value="UniProtKB-UniRule"/>
</dbReference>
<evidence type="ECO:0000256" key="6">
    <source>
        <dbReference type="RuleBase" id="RU369004"/>
    </source>
</evidence>
<dbReference type="AlphaFoldDB" id="A0AAN8VVD2"/>
<accession>A0AAN8VVD2</accession>
<protein>
    <recommendedName>
        <fullName evidence="6">Histidine-containing phosphotransfer protein</fullName>
    </recommendedName>
</protein>
<feature type="domain" description="HPt" evidence="7">
    <location>
        <begin position="39"/>
        <end position="148"/>
    </location>
</feature>
<feature type="modified residue" description="Phosphohistidine" evidence="5">
    <location>
        <position position="80"/>
    </location>
</feature>
<dbReference type="InterPro" id="IPR008207">
    <property type="entry name" value="Sig_transdc_His_kin_Hpt_dom"/>
</dbReference>
<name>A0AAN8VVD2_9MAGN</name>
<evidence type="ECO:0000313" key="8">
    <source>
        <dbReference type="EMBL" id="KAK6940884.1"/>
    </source>
</evidence>
<keyword evidence="9" id="KW-1185">Reference proteome</keyword>
<keyword evidence="5" id="KW-0597">Phosphoprotein</keyword>
<gene>
    <name evidence="8" type="ORF">RJ641_030415</name>
</gene>
<keyword evidence="1" id="KW-0963">Cytoplasm</keyword>